<keyword evidence="2" id="KW-1185">Reference proteome</keyword>
<dbReference type="EMBL" id="LT629792">
    <property type="protein sequence ID" value="SDU01480.1"/>
    <property type="molecule type" value="Genomic_DNA"/>
</dbReference>
<gene>
    <name evidence="1" type="ORF">SAMN04489714_1627</name>
</gene>
<dbReference type="Proteomes" id="UP000198976">
    <property type="component" value="Chromosome I"/>
</dbReference>
<evidence type="ECO:0000313" key="2">
    <source>
        <dbReference type="Proteomes" id="UP000198976"/>
    </source>
</evidence>
<protein>
    <recommendedName>
        <fullName evidence="3">DUF559 domain-containing protein</fullName>
    </recommendedName>
</protein>
<organism evidence="1 2">
    <name type="scientific">Schaalia radingae</name>
    <dbReference type="NCBI Taxonomy" id="131110"/>
    <lineage>
        <taxon>Bacteria</taxon>
        <taxon>Bacillati</taxon>
        <taxon>Actinomycetota</taxon>
        <taxon>Actinomycetes</taxon>
        <taxon>Actinomycetales</taxon>
        <taxon>Actinomycetaceae</taxon>
        <taxon>Schaalia</taxon>
    </lineage>
</organism>
<reference evidence="1 2" key="1">
    <citation type="submission" date="2016-10" db="EMBL/GenBank/DDBJ databases">
        <authorList>
            <person name="Varghese N."/>
            <person name="Submissions S."/>
        </authorList>
    </citation>
    <scope>NUCLEOTIDE SEQUENCE [LARGE SCALE GENOMIC DNA]</scope>
    <source>
        <strain evidence="1 2">DSM 9169</strain>
    </source>
</reference>
<evidence type="ECO:0000313" key="1">
    <source>
        <dbReference type="EMBL" id="SDU01480.1"/>
    </source>
</evidence>
<evidence type="ECO:0008006" key="3">
    <source>
        <dbReference type="Google" id="ProtNLM"/>
    </source>
</evidence>
<accession>A0ABY0V9T4</accession>
<sequence length="418" mass="47689">MTTYIEHLHLATTSRHRRLSALKKQTGQYYARVKRGVTWRIDPSATQSETWKIRNDAALARIAATCLTHPHATFIGPSAALLHGLWCWDRSPDVHILTHGRPGNESPTLPRIEIRCGHPRRSPIEASRISIPAARIMRHQVPAVGPIRTVRIRGSSIDRGRESDVSGSRRRMLLRVATLEDTLILCALTMPASHAFVTLCDGMRRLSHFNKHHQDRSRKAEERVRAALVRQLSRFPREHRNVARARWLIQHADAGCESIGEAMLLWIVRSRKLHAVRTQFEVRQRPAESLAGARSASVYFIDIAFPREKVALEFDGRSKRGVSHSQIAHSYQSEGRRQRDLEARGWVFERFIWDDLHHPEHSAARIEARLRGTRVESADRRIGSPNRRGRPRAPARDRCQRVECRCPECGALLNVLAS</sequence>
<proteinExistence type="predicted"/>
<name>A0ABY0V9T4_9ACTO</name>